<gene>
    <name evidence="1" type="ORF">Afe05nite_84500</name>
</gene>
<proteinExistence type="predicted"/>
<name>A0A919JA86_9ACTN</name>
<keyword evidence="2" id="KW-1185">Reference proteome</keyword>
<protein>
    <submittedName>
        <fullName evidence="1">Uncharacterized protein</fullName>
    </submittedName>
</protein>
<comment type="caution">
    <text evidence="1">The sequence shown here is derived from an EMBL/GenBank/DDBJ whole genome shotgun (WGS) entry which is preliminary data.</text>
</comment>
<accession>A0A919JA86</accession>
<dbReference type="EMBL" id="BOMM01000092">
    <property type="protein sequence ID" value="GIE16610.1"/>
    <property type="molecule type" value="Genomic_DNA"/>
</dbReference>
<dbReference type="InterPro" id="IPR011990">
    <property type="entry name" value="TPR-like_helical_dom_sf"/>
</dbReference>
<dbReference type="RefSeq" id="WP_203822937.1">
    <property type="nucleotide sequence ID" value="NZ_BOMM01000092.1"/>
</dbReference>
<reference evidence="1" key="1">
    <citation type="submission" date="2021-01" db="EMBL/GenBank/DDBJ databases">
        <title>Whole genome shotgun sequence of Actinoplanes ferrugineus NBRC 15555.</title>
        <authorList>
            <person name="Komaki H."/>
            <person name="Tamura T."/>
        </authorList>
    </citation>
    <scope>NUCLEOTIDE SEQUENCE</scope>
    <source>
        <strain evidence="1">NBRC 15555</strain>
    </source>
</reference>
<dbReference type="Gene3D" id="1.25.40.10">
    <property type="entry name" value="Tetratricopeptide repeat domain"/>
    <property type="match status" value="4"/>
</dbReference>
<dbReference type="Proteomes" id="UP000598174">
    <property type="component" value="Unassembled WGS sequence"/>
</dbReference>
<evidence type="ECO:0000313" key="2">
    <source>
        <dbReference type="Proteomes" id="UP000598174"/>
    </source>
</evidence>
<organism evidence="1 2">
    <name type="scientific">Paractinoplanes ferrugineus</name>
    <dbReference type="NCBI Taxonomy" id="113564"/>
    <lineage>
        <taxon>Bacteria</taxon>
        <taxon>Bacillati</taxon>
        <taxon>Actinomycetota</taxon>
        <taxon>Actinomycetes</taxon>
        <taxon>Micromonosporales</taxon>
        <taxon>Micromonosporaceae</taxon>
        <taxon>Paractinoplanes</taxon>
    </lineage>
</organism>
<evidence type="ECO:0000313" key="1">
    <source>
        <dbReference type="EMBL" id="GIE16610.1"/>
    </source>
</evidence>
<sequence>MVQPSPAEEFWKRLRALYAAAGRPDLATICRQAAHQPEPLKLKDATLSEWFRGTAIPSLANERALLFVVAFLDGRARSRDSGRSAERPGELVRLCGEARRTRRPRPAAGVLPRSVYLEQLRQQVAPPELFGRAAELAELAAFCSGDGAAAYAWWQAGPWAGKTALLSTFVAAPPTEFGGRLWMVAFFITARLAGQDTREAFTEVVTKQLCQLLGQQEPDGLTESTRDAALLDLFAQAARNRADVGGRLVLVVDGLDEDRGVTTGETARSIAGLLPSRPPSGMRVLVAGRPNPPVPDDVPDWHPLRDPGIVRLLPASPHARDLQRLGKAELKRLMSGTTLERDVLGLVTAARGGLTGRDLCALTDAGLLEVEEVLHTAPGRTFDRRSSILTAGHDVYLLGHEELQTAARAYLGDAAIARHEDRLHRWADGFRNGAPAWPAHTPDYLLTGYPRLLATHHDARRLVLLATDEARHDRLLAVTGGDAAALAEIGTAQTELLDRCAPSVLGDLALLSHRRAQLARRNSKIPVDLPAVWETLGNGVRADALTDGIIDASRRMKALALLAVTAAGQGRVDRAEEVAWSILFPITRDMTLADTAEAAAGAGAWDGAEKIVQSIPDGTRRGVAFLTLARLAAEAGDHDRAERIALDHLTDPRRTQALAAVAGSAAAAGDHGPADRLVAEAEQVARSRHHPIICADAWIEAATIAVIAGRPGRVPVHLGQAQQELLFLADPEARAFRLTELASIAATTGNDMRTYAYDAEQAAASMARPDSVNWIQGRLIDAACLATDVEYAMRVAATVGDRSDRERGLAMIAKAIAGTGDLDTAETLARTITSPARLGEALTWLTEVAAGGGDLERAERTALSITFTDARIRALIVVATAAARDGRTGHADRIAAAVAVPAARAEVLAALARTAGEGGDHDRARTLAVAAEQAARSTVPAAQQAAERVSLIGAVCATGDVDRAERLAAAITEPELRARALAVVTEAACATGDLDRAEQIALGIGYPGHQGRALAAIARGAAAIGLPGWAEQTARDISQPGRRAEALIGLVGEFAGQGDAERARILATEAERDARSVTDPARRAEAQSRLAEAVAAAGDLDHARALAAEAEQVAGTIPFPARRAEALTALVRAVAGAVGDHGWAERITAAITSEGWRAQATVALIAPLVEAGEADRAERLATSMAGAGQSLQAIDRLIGAAVAAGDIERAERVARSAGDPGARVVTLNALLRAFLAAGRRLHARRLATEVRRLVPSIELPGLRARTLTSLIPLAGDIGGAALTHELIADATRAVAAIERPEDRARAQIALAAVADPASACRLLAEAFVDGAWGDPLPVAADRFPEALARFAEAVSGFAPAETLRG</sequence>